<dbReference type="SUPFAM" id="SSF48576">
    <property type="entry name" value="Terpenoid synthases"/>
    <property type="match status" value="1"/>
</dbReference>
<proteinExistence type="predicted"/>
<protein>
    <submittedName>
        <fullName evidence="1">Uncharacterized protein</fullName>
    </submittedName>
</protein>
<evidence type="ECO:0000313" key="1">
    <source>
        <dbReference type="EMBL" id="GGK76245.1"/>
    </source>
</evidence>
<comment type="caution">
    <text evidence="1">The sequence shown here is derived from an EMBL/GenBank/DDBJ whole genome shotgun (WGS) entry which is preliminary data.</text>
</comment>
<evidence type="ECO:0000313" key="2">
    <source>
        <dbReference type="Proteomes" id="UP000627984"/>
    </source>
</evidence>
<accession>A0AA37BI83</accession>
<dbReference type="RefSeq" id="WP_191896032.1">
    <property type="nucleotide sequence ID" value="NZ_BMQD01000012.1"/>
</dbReference>
<name>A0AA37BI83_9ACTN</name>
<dbReference type="InterPro" id="IPR008949">
    <property type="entry name" value="Isoprenoid_synthase_dom_sf"/>
</dbReference>
<reference evidence="1" key="2">
    <citation type="submission" date="2022-09" db="EMBL/GenBank/DDBJ databases">
        <authorList>
            <person name="Sun Q."/>
            <person name="Ohkuma M."/>
        </authorList>
    </citation>
    <scope>NUCLEOTIDE SEQUENCE</scope>
    <source>
        <strain evidence="1">JCM 3093</strain>
    </source>
</reference>
<organism evidence="1 2">
    <name type="scientific">Planomonospora parontospora</name>
    <dbReference type="NCBI Taxonomy" id="58119"/>
    <lineage>
        <taxon>Bacteria</taxon>
        <taxon>Bacillati</taxon>
        <taxon>Actinomycetota</taxon>
        <taxon>Actinomycetes</taxon>
        <taxon>Streptosporangiales</taxon>
        <taxon>Streptosporangiaceae</taxon>
        <taxon>Planomonospora</taxon>
    </lineage>
</organism>
<dbReference type="EMBL" id="BMQD01000012">
    <property type="protein sequence ID" value="GGK76245.1"/>
    <property type="molecule type" value="Genomic_DNA"/>
</dbReference>
<dbReference type="Proteomes" id="UP000627984">
    <property type="component" value="Unassembled WGS sequence"/>
</dbReference>
<dbReference type="AlphaFoldDB" id="A0AA37BI83"/>
<dbReference type="Gene3D" id="1.10.600.10">
    <property type="entry name" value="Farnesyl Diphosphate Synthase"/>
    <property type="match status" value="1"/>
</dbReference>
<reference evidence="1" key="1">
    <citation type="journal article" date="2014" name="Int. J. Syst. Evol. Microbiol.">
        <title>Complete genome sequence of Corynebacterium casei LMG S-19264T (=DSM 44701T), isolated from a smear-ripened cheese.</title>
        <authorList>
            <consortium name="US DOE Joint Genome Institute (JGI-PGF)"/>
            <person name="Walter F."/>
            <person name="Albersmeier A."/>
            <person name="Kalinowski J."/>
            <person name="Ruckert C."/>
        </authorList>
    </citation>
    <scope>NUCLEOTIDE SEQUENCE</scope>
    <source>
        <strain evidence="1">JCM 3093</strain>
    </source>
</reference>
<sequence>MAAARDEVHRHVTRFQQLVGTVPAMCHGVGLTEAHHTAVDAYIEIMTAWMRGYHTWGTETARYHAALETLPSSVPGHFEDVLGS</sequence>
<gene>
    <name evidence="1" type="ORF">GCM10010126_39320</name>
</gene>